<proteinExistence type="predicted"/>
<accession>A0ABZ2PDU3</accession>
<gene>
    <name evidence="1" type="ORF">WDS16_16415</name>
</gene>
<dbReference type="Proteomes" id="UP001432000">
    <property type="component" value="Chromosome"/>
</dbReference>
<dbReference type="RefSeq" id="WP_338886292.1">
    <property type="nucleotide sequence ID" value="NZ_CP147846.1"/>
</dbReference>
<name>A0ABZ2PDU3_9NOCA</name>
<evidence type="ECO:0000313" key="1">
    <source>
        <dbReference type="EMBL" id="WXG66852.1"/>
    </source>
</evidence>
<evidence type="ECO:0000313" key="2">
    <source>
        <dbReference type="Proteomes" id="UP001432000"/>
    </source>
</evidence>
<sequence>MTAHLADADLADVVAATTLTVSGVAAMHGGQFGEIATYLPGRKVVGIRIDSEQCDIHISAAYPSDVNGVARGVRRAVQPLVSVPISVTVEDIIDPGSTS</sequence>
<dbReference type="EMBL" id="CP147846">
    <property type="protein sequence ID" value="WXG66852.1"/>
    <property type="molecule type" value="Genomic_DNA"/>
</dbReference>
<organism evidence="1 2">
    <name type="scientific">Rhodococcus sovatensis</name>
    <dbReference type="NCBI Taxonomy" id="1805840"/>
    <lineage>
        <taxon>Bacteria</taxon>
        <taxon>Bacillati</taxon>
        <taxon>Actinomycetota</taxon>
        <taxon>Actinomycetes</taxon>
        <taxon>Mycobacteriales</taxon>
        <taxon>Nocardiaceae</taxon>
        <taxon>Rhodococcus</taxon>
    </lineage>
</organism>
<keyword evidence="2" id="KW-1185">Reference proteome</keyword>
<protein>
    <recommendedName>
        <fullName evidence="3">Asp23/Gls24 family envelope stress response protein</fullName>
    </recommendedName>
</protein>
<evidence type="ECO:0008006" key="3">
    <source>
        <dbReference type="Google" id="ProtNLM"/>
    </source>
</evidence>
<reference evidence="1 2" key="1">
    <citation type="submission" date="2024-03" db="EMBL/GenBank/DDBJ databases">
        <title>Natural products discovery in diverse microorganisms through a two-stage MS feature dereplication strategy.</title>
        <authorList>
            <person name="Zhang R."/>
        </authorList>
    </citation>
    <scope>NUCLEOTIDE SEQUENCE [LARGE SCALE GENOMIC DNA]</scope>
    <source>
        <strain evidence="1 2">18930</strain>
    </source>
</reference>